<dbReference type="InterPro" id="IPR017923">
    <property type="entry name" value="TFIIS_N"/>
</dbReference>
<dbReference type="OrthoDB" id="21124at2759"/>
<evidence type="ECO:0000256" key="4">
    <source>
        <dbReference type="SAM" id="MobiDB-lite"/>
    </source>
</evidence>
<dbReference type="EMBL" id="JMKJ01000310">
    <property type="protein sequence ID" value="KGG51368.1"/>
    <property type="molecule type" value="Genomic_DNA"/>
</dbReference>
<dbReference type="GO" id="GO:0005634">
    <property type="term" value="C:nucleus"/>
    <property type="evidence" value="ECO:0007669"/>
    <property type="project" value="UniProtKB-SubCell"/>
</dbReference>
<protein>
    <recommendedName>
        <fullName evidence="5">TFIIS N-terminal domain-containing protein</fullName>
    </recommendedName>
</protein>
<accession>A0A098VQT2</accession>
<sequence length="289" mass="32946">MDSSGTKGPFLSFDSPKSQRQHPSHKKGSSHKKNSSPADPDSSSSESPAIAEVRRDFDEALRRAVPSRGRKRGLDEETELDSQAAHLIDRMQTAASQDSYCISNQKVATQKISILPEVLEKLSRFYRLLISNHRRDLIDYLLDNRILDAIRLWLEPYPDGSLPSIDVRKSILHILAQLPIEKIHLKESGLGKVVMYLYKSPDETRENKKLAYKLIDKWSRPIIGHSLNYKDLSRVMSAPSQRDLSDSRLHFIVPQSKEIDQSGAYSKQSHPYKSLLVNMEKLKQKTSRK</sequence>
<feature type="compositionally biased region" description="Low complexity" evidence="4">
    <location>
        <begin position="35"/>
        <end position="51"/>
    </location>
</feature>
<gene>
    <name evidence="6" type="ORF">DI09_37p50</name>
</gene>
<dbReference type="Gene3D" id="1.20.930.10">
    <property type="entry name" value="Conserved domain common to transcription factors TFIIS, elongin A, CRSP70"/>
    <property type="match status" value="1"/>
</dbReference>
<dbReference type="PANTHER" id="PTHR46010:SF1">
    <property type="entry name" value="PROTEIN IWS1 HOMOLOG"/>
    <property type="match status" value="1"/>
</dbReference>
<dbReference type="PANTHER" id="PTHR46010">
    <property type="entry name" value="PROTEIN IWS1 HOMOLOG"/>
    <property type="match status" value="1"/>
</dbReference>
<organism evidence="6 7">
    <name type="scientific">Mitosporidium daphniae</name>
    <dbReference type="NCBI Taxonomy" id="1485682"/>
    <lineage>
        <taxon>Eukaryota</taxon>
        <taxon>Fungi</taxon>
        <taxon>Fungi incertae sedis</taxon>
        <taxon>Microsporidia</taxon>
        <taxon>Mitosporidium</taxon>
    </lineage>
</organism>
<dbReference type="InterPro" id="IPR035441">
    <property type="entry name" value="TFIIS/LEDGF_dom_sf"/>
</dbReference>
<evidence type="ECO:0000313" key="6">
    <source>
        <dbReference type="EMBL" id="KGG51368.1"/>
    </source>
</evidence>
<dbReference type="InterPro" id="IPR051037">
    <property type="entry name" value="RNAPII_TF_IWS1"/>
</dbReference>
<evidence type="ECO:0000259" key="5">
    <source>
        <dbReference type="PROSITE" id="PS51319"/>
    </source>
</evidence>
<dbReference type="GO" id="GO:0016973">
    <property type="term" value="P:poly(A)+ mRNA export from nucleus"/>
    <property type="evidence" value="ECO:0007669"/>
    <property type="project" value="TreeGrafter"/>
</dbReference>
<dbReference type="Pfam" id="PF08711">
    <property type="entry name" value="Med26"/>
    <property type="match status" value="1"/>
</dbReference>
<dbReference type="SUPFAM" id="SSF47676">
    <property type="entry name" value="Conserved domain common to transcription factors TFIIS, elongin A, CRSP70"/>
    <property type="match status" value="1"/>
</dbReference>
<keyword evidence="3" id="KW-0539">Nucleus</keyword>
<evidence type="ECO:0000313" key="7">
    <source>
        <dbReference type="Proteomes" id="UP000029725"/>
    </source>
</evidence>
<feature type="region of interest" description="Disordered" evidence="4">
    <location>
        <begin position="1"/>
        <end position="53"/>
    </location>
</feature>
<keyword evidence="7" id="KW-1185">Reference proteome</keyword>
<dbReference type="HOGENOM" id="CLU_963402_0_0_1"/>
<dbReference type="VEuPathDB" id="MicrosporidiaDB:DI09_37p50"/>
<reference evidence="6 7" key="1">
    <citation type="submission" date="2014-04" db="EMBL/GenBank/DDBJ databases">
        <title>A new species of microsporidia sheds light on the evolution of extreme parasitism.</title>
        <authorList>
            <person name="Haag K.L."/>
            <person name="James T.Y."/>
            <person name="Larsson R."/>
            <person name="Schaer T.M."/>
            <person name="Refardt D."/>
            <person name="Pombert J.-F."/>
            <person name="Ebert D."/>
        </authorList>
    </citation>
    <scope>NUCLEOTIDE SEQUENCE [LARGE SCALE GENOMIC DNA]</scope>
    <source>
        <strain evidence="6 7">UGP3</strain>
        <tissue evidence="6">Spores</tissue>
    </source>
</reference>
<dbReference type="AlphaFoldDB" id="A0A098VQT2"/>
<evidence type="ECO:0000256" key="1">
    <source>
        <dbReference type="ARBA" id="ARBA00037349"/>
    </source>
</evidence>
<comment type="function">
    <text evidence="1">Transcription factor involved in RNA polymerase II transcription regulation. May function in both SPT15/TBP post-recruitment and recruitment steps of transcription.</text>
</comment>
<proteinExistence type="inferred from homology"/>
<feature type="domain" description="TFIIS N-terminal" evidence="5">
    <location>
        <begin position="148"/>
        <end position="225"/>
    </location>
</feature>
<dbReference type="Proteomes" id="UP000029725">
    <property type="component" value="Unassembled WGS sequence"/>
</dbReference>
<dbReference type="GeneID" id="25259745"/>
<dbReference type="PROSITE" id="PS51319">
    <property type="entry name" value="TFIIS_N"/>
    <property type="match status" value="1"/>
</dbReference>
<feature type="compositionally biased region" description="Basic residues" evidence="4">
    <location>
        <begin position="19"/>
        <end position="34"/>
    </location>
</feature>
<evidence type="ECO:0000256" key="2">
    <source>
        <dbReference type="ARBA" id="ARBA00037992"/>
    </source>
</evidence>
<comment type="caution">
    <text evidence="6">The sequence shown here is derived from an EMBL/GenBank/DDBJ whole genome shotgun (WGS) entry which is preliminary data.</text>
</comment>
<evidence type="ECO:0000256" key="3">
    <source>
        <dbReference type="PROSITE-ProRule" id="PRU00649"/>
    </source>
</evidence>
<comment type="similarity">
    <text evidence="2">Belongs to the IWS1 family.</text>
</comment>
<dbReference type="RefSeq" id="XP_013237816.1">
    <property type="nucleotide sequence ID" value="XM_013382362.1"/>
</dbReference>
<comment type="subcellular location">
    <subcellularLocation>
        <location evidence="3">Nucleus</location>
    </subcellularLocation>
</comment>
<name>A0A098VQT2_9MICR</name>